<dbReference type="Proteomes" id="UP000663865">
    <property type="component" value="Unassembled WGS sequence"/>
</dbReference>
<dbReference type="EMBL" id="CAJOBS010006527">
    <property type="protein sequence ID" value="CAF4913716.1"/>
    <property type="molecule type" value="Genomic_DNA"/>
</dbReference>
<dbReference type="EMBL" id="CAJNYV010003189">
    <property type="protein sequence ID" value="CAF3542633.1"/>
    <property type="molecule type" value="Genomic_DNA"/>
</dbReference>
<feature type="non-terminal residue" evidence="2">
    <location>
        <position position="1"/>
    </location>
</feature>
<feature type="compositionally biased region" description="Basic residues" evidence="1">
    <location>
        <begin position="63"/>
        <end position="74"/>
    </location>
</feature>
<protein>
    <submittedName>
        <fullName evidence="2">Uncharacterized protein</fullName>
    </submittedName>
</protein>
<organism evidence="2 4">
    <name type="scientific">Rotaria socialis</name>
    <dbReference type="NCBI Taxonomy" id="392032"/>
    <lineage>
        <taxon>Eukaryota</taxon>
        <taxon>Metazoa</taxon>
        <taxon>Spiralia</taxon>
        <taxon>Gnathifera</taxon>
        <taxon>Rotifera</taxon>
        <taxon>Eurotatoria</taxon>
        <taxon>Bdelloidea</taxon>
        <taxon>Philodinida</taxon>
        <taxon>Philodinidae</taxon>
        <taxon>Rotaria</taxon>
    </lineage>
</organism>
<proteinExistence type="predicted"/>
<dbReference type="AlphaFoldDB" id="A0A818JN13"/>
<gene>
    <name evidence="2" type="ORF">KIK155_LOCUS18023</name>
    <name evidence="3" type="ORF">TOA249_LOCUS31584</name>
</gene>
<accession>A0A818JN13</accession>
<sequence length="100" mass="10950">MHSLLSIKLIICTYNIIEIYSGTNTTNATQTRVTPRPHVHVTPLHVPGMGMTKFDPFLPSQSHHIRPAARRRHLTTSQASANTASQPSETPQASNSTPVP</sequence>
<reference evidence="2" key="1">
    <citation type="submission" date="2021-02" db="EMBL/GenBank/DDBJ databases">
        <authorList>
            <person name="Nowell W R."/>
        </authorList>
    </citation>
    <scope>NUCLEOTIDE SEQUENCE</scope>
</reference>
<evidence type="ECO:0000256" key="1">
    <source>
        <dbReference type="SAM" id="MobiDB-lite"/>
    </source>
</evidence>
<feature type="compositionally biased region" description="Polar residues" evidence="1">
    <location>
        <begin position="75"/>
        <end position="100"/>
    </location>
</feature>
<dbReference type="Proteomes" id="UP000663838">
    <property type="component" value="Unassembled WGS sequence"/>
</dbReference>
<name>A0A818JN13_9BILA</name>
<evidence type="ECO:0000313" key="2">
    <source>
        <dbReference type="EMBL" id="CAF3542633.1"/>
    </source>
</evidence>
<feature type="region of interest" description="Disordered" evidence="1">
    <location>
        <begin position="57"/>
        <end position="100"/>
    </location>
</feature>
<comment type="caution">
    <text evidence="2">The sequence shown here is derived from an EMBL/GenBank/DDBJ whole genome shotgun (WGS) entry which is preliminary data.</text>
</comment>
<evidence type="ECO:0000313" key="3">
    <source>
        <dbReference type="EMBL" id="CAF4913716.1"/>
    </source>
</evidence>
<evidence type="ECO:0000313" key="4">
    <source>
        <dbReference type="Proteomes" id="UP000663865"/>
    </source>
</evidence>